<evidence type="ECO:0000259" key="4">
    <source>
        <dbReference type="PROSITE" id="PS01124"/>
    </source>
</evidence>
<gene>
    <name evidence="5" type="ORF">HDE68_003425</name>
</gene>
<dbReference type="Gene3D" id="1.10.10.60">
    <property type="entry name" value="Homeodomain-like"/>
    <property type="match status" value="1"/>
</dbReference>
<dbReference type="EMBL" id="JACHCE010000005">
    <property type="protein sequence ID" value="MBB5637510.1"/>
    <property type="molecule type" value="Genomic_DNA"/>
</dbReference>
<dbReference type="InterPro" id="IPR018062">
    <property type="entry name" value="HTH_AraC-typ_CS"/>
</dbReference>
<dbReference type="PANTHER" id="PTHR47893">
    <property type="entry name" value="REGULATORY PROTEIN PCHR"/>
    <property type="match status" value="1"/>
</dbReference>
<comment type="caution">
    <text evidence="5">The sequence shown here is derived from an EMBL/GenBank/DDBJ whole genome shotgun (WGS) entry which is preliminary data.</text>
</comment>
<proteinExistence type="predicted"/>
<dbReference type="SUPFAM" id="SSF46689">
    <property type="entry name" value="Homeodomain-like"/>
    <property type="match status" value="2"/>
</dbReference>
<dbReference type="Pfam" id="PF12833">
    <property type="entry name" value="HTH_18"/>
    <property type="match status" value="1"/>
</dbReference>
<dbReference type="PANTHER" id="PTHR47893:SF1">
    <property type="entry name" value="REGULATORY PROTEIN PCHR"/>
    <property type="match status" value="1"/>
</dbReference>
<evidence type="ECO:0000256" key="2">
    <source>
        <dbReference type="ARBA" id="ARBA00023125"/>
    </source>
</evidence>
<evidence type="ECO:0000313" key="6">
    <source>
        <dbReference type="Proteomes" id="UP000537204"/>
    </source>
</evidence>
<evidence type="ECO:0000313" key="5">
    <source>
        <dbReference type="EMBL" id="MBB5637510.1"/>
    </source>
</evidence>
<dbReference type="SMART" id="SM00342">
    <property type="entry name" value="HTH_ARAC"/>
    <property type="match status" value="1"/>
</dbReference>
<protein>
    <submittedName>
        <fullName evidence="5">AraC-like DNA-binding protein</fullName>
    </submittedName>
</protein>
<dbReference type="InterPro" id="IPR018060">
    <property type="entry name" value="HTH_AraC"/>
</dbReference>
<dbReference type="GO" id="GO:0043565">
    <property type="term" value="F:sequence-specific DNA binding"/>
    <property type="evidence" value="ECO:0007669"/>
    <property type="project" value="InterPro"/>
</dbReference>
<sequence length="240" mass="26845">MVEVYIKEGEEVFVESVRISKRTNNAANKTGLKSMDSGTLLFLPDHTFDHNFSADLPLELSGQQLYKIAYAIRKILDELAQRSKSKYANFYTKIKICELIVLVIEAKEGAAEHVNQWSRKDIAIFEMIAKLISQNLSKNISIAGLAEKAGMNRTKLQAGFKDVMGQTINSYAGELKMQKAKTLLINKPGYSLKQIAAVVGYSCGNHFSAAFKKKFSFSPSYLKKTVSLVFSVLVWDLMLI</sequence>
<dbReference type="PROSITE" id="PS00041">
    <property type="entry name" value="HTH_ARAC_FAMILY_1"/>
    <property type="match status" value="1"/>
</dbReference>
<evidence type="ECO:0000256" key="1">
    <source>
        <dbReference type="ARBA" id="ARBA00023015"/>
    </source>
</evidence>
<accession>A0A7W9E1C4</accession>
<feature type="domain" description="HTH araC/xylS-type" evidence="4">
    <location>
        <begin position="126"/>
        <end position="225"/>
    </location>
</feature>
<dbReference type="AlphaFoldDB" id="A0A7W9E1C4"/>
<organism evidence="5 6">
    <name type="scientific">Pedobacter cryoconitis</name>
    <dbReference type="NCBI Taxonomy" id="188932"/>
    <lineage>
        <taxon>Bacteria</taxon>
        <taxon>Pseudomonadati</taxon>
        <taxon>Bacteroidota</taxon>
        <taxon>Sphingobacteriia</taxon>
        <taxon>Sphingobacteriales</taxon>
        <taxon>Sphingobacteriaceae</taxon>
        <taxon>Pedobacter</taxon>
    </lineage>
</organism>
<reference evidence="5 6" key="1">
    <citation type="submission" date="2020-08" db="EMBL/GenBank/DDBJ databases">
        <title>Genomic Encyclopedia of Type Strains, Phase IV (KMG-V): Genome sequencing to study the core and pangenomes of soil and plant-associated prokaryotes.</title>
        <authorList>
            <person name="Whitman W."/>
        </authorList>
    </citation>
    <scope>NUCLEOTIDE SEQUENCE [LARGE SCALE GENOMIC DNA]</scope>
    <source>
        <strain evidence="5 6">S3M1</strain>
    </source>
</reference>
<dbReference type="RefSeq" id="WP_183883381.1">
    <property type="nucleotide sequence ID" value="NZ_JACHCE010000005.1"/>
</dbReference>
<keyword evidence="2 5" id="KW-0238">DNA-binding</keyword>
<dbReference type="Proteomes" id="UP000537204">
    <property type="component" value="Unassembled WGS sequence"/>
</dbReference>
<name>A0A7W9E1C4_9SPHI</name>
<keyword evidence="3" id="KW-0804">Transcription</keyword>
<evidence type="ECO:0000256" key="3">
    <source>
        <dbReference type="ARBA" id="ARBA00023163"/>
    </source>
</evidence>
<keyword evidence="1" id="KW-0805">Transcription regulation</keyword>
<dbReference type="InterPro" id="IPR053142">
    <property type="entry name" value="PchR_regulatory_protein"/>
</dbReference>
<dbReference type="GO" id="GO:0003700">
    <property type="term" value="F:DNA-binding transcription factor activity"/>
    <property type="evidence" value="ECO:0007669"/>
    <property type="project" value="InterPro"/>
</dbReference>
<dbReference type="InterPro" id="IPR009057">
    <property type="entry name" value="Homeodomain-like_sf"/>
</dbReference>
<dbReference type="PROSITE" id="PS01124">
    <property type="entry name" value="HTH_ARAC_FAMILY_2"/>
    <property type="match status" value="1"/>
</dbReference>